<dbReference type="PROSITE" id="PS51257">
    <property type="entry name" value="PROKAR_LIPOPROTEIN"/>
    <property type="match status" value="1"/>
</dbReference>
<accession>A0A8T2MBR6</accession>
<feature type="chain" id="PRO_5035939780" description="ZP domain-containing protein" evidence="1">
    <location>
        <begin position="23"/>
        <end position="797"/>
    </location>
</feature>
<sequence length="797" mass="89374">MNEKKMIRVFWFVLFFVTLVGCAVDGMFNIGCSDRQFWLVVKSNFLGSRFRFEVEEEGSGVRQVWGQWAAECGYTLQLDSWGDLTLRVSYLACGVQNQGDSEFRLMLWFVNEGAAEEGTSQHPLLLSCRLEEPWRPREVVCEKNYMEISVEKQLPPDNQKGTEWVAPGPADDTLRELRVLFRVPDLRERLSSGWPPLKEESIPGHLVHLLGYSINMTTSRIVLRCAYGSRLAYTLQDGNVTVEIVSTTLLYRHQWTLLRVDTSVACTTSQGSSDGADVIWMLPWLLPPLVQTPLKQKSLKVAVGGYYISQCEARDRGYRIQDNNDTIEIRIPFGADGGRLKSGVTEGQYSQLYEVDVVLLREWEDSAWGRTQQRTFRTLSTNRKLPVIITDHTAPSGGELLVSVGVFLPDILLVNVSTADHVFTWDEAERNSVLISQVPFSNGTHSYLLQVPFRHPLVTQKYVGEGYSSYSLSLLLSFLLSPDGQIFHVPLILRSTLQDAVVPWLEGACSDRGVRIQVHYGNLQKQWGVYVGGLKLQQLLQNRQYILDTTEESVSIEIPLFAPGMDYKGLSLQGLEVSVWVRLVHVKTMEELSHLQECTLPVKELLVCLPDGQMVALLDVSGVFPPVDPKRMVLLDPSCGPLDTDSSRVLFSFPSGSCGSVVTHADGHVIYANTARYLPPDPAHARLHPHLYSVPLMCVFPESGPYSISIYRPRSTAPPTAPLIPIPHPHTPHTHSTGEVFKMAPPACWRMKERPATSLEVSHLQHYHDDSAGPQQDSEMRLVVPAVRGYSIKPVIK</sequence>
<dbReference type="Pfam" id="PF26562">
    <property type="entry name" value="Ig-like"/>
    <property type="match status" value="1"/>
</dbReference>
<reference evidence="4 5" key="1">
    <citation type="submission" date="2021-07" db="EMBL/GenBank/DDBJ databases">
        <authorList>
            <person name="Imarazene B."/>
            <person name="Zahm M."/>
            <person name="Klopp C."/>
            <person name="Cabau C."/>
            <person name="Beille S."/>
            <person name="Jouanno E."/>
            <person name="Castinel A."/>
            <person name="Lluch J."/>
            <person name="Gil L."/>
            <person name="Kuchtly C."/>
            <person name="Lopez Roques C."/>
            <person name="Donnadieu C."/>
            <person name="Parrinello H."/>
            <person name="Journot L."/>
            <person name="Du K."/>
            <person name="Schartl M."/>
            <person name="Retaux S."/>
            <person name="Guiguen Y."/>
        </authorList>
    </citation>
    <scope>NUCLEOTIDE SEQUENCE [LARGE SCALE GENOMIC DNA]</scope>
    <source>
        <strain evidence="4">Pach_M1</strain>
        <tissue evidence="4">Testis</tissue>
    </source>
</reference>
<evidence type="ECO:0000259" key="3">
    <source>
        <dbReference type="Pfam" id="PF26562"/>
    </source>
</evidence>
<evidence type="ECO:0000256" key="1">
    <source>
        <dbReference type="SAM" id="SignalP"/>
    </source>
</evidence>
<feature type="domain" description="ZP-domain containing protein Ig-like" evidence="3">
    <location>
        <begin position="386"/>
        <end position="499"/>
    </location>
</feature>
<dbReference type="InterPro" id="IPR058876">
    <property type="entry name" value="Ig-like_ZP"/>
</dbReference>
<proteinExistence type="predicted"/>
<dbReference type="EMBL" id="JAICCE010000001">
    <property type="protein sequence ID" value="KAG9281499.1"/>
    <property type="molecule type" value="Genomic_DNA"/>
</dbReference>
<evidence type="ECO:0000313" key="5">
    <source>
        <dbReference type="Proteomes" id="UP000752171"/>
    </source>
</evidence>
<dbReference type="Pfam" id="PF23344">
    <property type="entry name" value="ZP-N"/>
    <property type="match status" value="1"/>
</dbReference>
<organism evidence="4 5">
    <name type="scientific">Astyanax mexicanus</name>
    <name type="common">Blind cave fish</name>
    <name type="synonym">Astyanax fasciatus mexicanus</name>
    <dbReference type="NCBI Taxonomy" id="7994"/>
    <lineage>
        <taxon>Eukaryota</taxon>
        <taxon>Metazoa</taxon>
        <taxon>Chordata</taxon>
        <taxon>Craniata</taxon>
        <taxon>Vertebrata</taxon>
        <taxon>Euteleostomi</taxon>
        <taxon>Actinopterygii</taxon>
        <taxon>Neopterygii</taxon>
        <taxon>Teleostei</taxon>
        <taxon>Ostariophysi</taxon>
        <taxon>Characiformes</taxon>
        <taxon>Characoidei</taxon>
        <taxon>Acestrorhamphidae</taxon>
        <taxon>Acestrorhamphinae</taxon>
        <taxon>Astyanax</taxon>
    </lineage>
</organism>
<gene>
    <name evidence="4" type="ORF">AMEX_G5</name>
</gene>
<dbReference type="InterPro" id="IPR055356">
    <property type="entry name" value="ZP-N"/>
</dbReference>
<dbReference type="PANTHER" id="PTHR47130">
    <property type="entry name" value="SI:DKEY-19B23.11-RELATED"/>
    <property type="match status" value="1"/>
</dbReference>
<keyword evidence="1" id="KW-0732">Signal</keyword>
<dbReference type="PANTHER" id="PTHR47130:SF1">
    <property type="entry name" value="ZP DOMAIN-CONTAINING PROTEIN"/>
    <property type="match status" value="1"/>
</dbReference>
<feature type="signal peptide" evidence="1">
    <location>
        <begin position="1"/>
        <end position="22"/>
    </location>
</feature>
<dbReference type="AlphaFoldDB" id="A0A8T2MBR6"/>
<dbReference type="Proteomes" id="UP000752171">
    <property type="component" value="Unassembled WGS sequence"/>
</dbReference>
<dbReference type="Gene3D" id="2.60.40.3210">
    <property type="entry name" value="Zona pellucida, ZP-N domain"/>
    <property type="match status" value="1"/>
</dbReference>
<name>A0A8T2MBR6_ASTMX</name>
<feature type="domain" description="ZP-N" evidence="2">
    <location>
        <begin position="608"/>
        <end position="701"/>
    </location>
</feature>
<protein>
    <recommendedName>
        <fullName evidence="6">ZP domain-containing protein</fullName>
    </recommendedName>
</protein>
<evidence type="ECO:0000259" key="2">
    <source>
        <dbReference type="Pfam" id="PF23344"/>
    </source>
</evidence>
<comment type="caution">
    <text evidence="4">The sequence shown here is derived from an EMBL/GenBank/DDBJ whole genome shotgun (WGS) entry which is preliminary data.</text>
</comment>
<evidence type="ECO:0000313" key="4">
    <source>
        <dbReference type="EMBL" id="KAG9281499.1"/>
    </source>
</evidence>
<evidence type="ECO:0008006" key="6">
    <source>
        <dbReference type="Google" id="ProtNLM"/>
    </source>
</evidence>